<dbReference type="InterPro" id="IPR003877">
    <property type="entry name" value="SPRY_dom"/>
</dbReference>
<dbReference type="OMA" id="RSANHYS"/>
<organism evidence="5">
    <name type="scientific">Petromyzon marinus</name>
    <name type="common">Sea lamprey</name>
    <dbReference type="NCBI Taxonomy" id="7757"/>
    <lineage>
        <taxon>Eukaryota</taxon>
        <taxon>Metazoa</taxon>
        <taxon>Chordata</taxon>
        <taxon>Craniata</taxon>
        <taxon>Vertebrata</taxon>
        <taxon>Cyclostomata</taxon>
        <taxon>Hyperoartia</taxon>
        <taxon>Petromyzontiformes</taxon>
        <taxon>Petromyzontidae</taxon>
        <taxon>Petromyzon</taxon>
    </lineage>
</organism>
<keyword evidence="1" id="KW-0479">Metal-binding</keyword>
<dbReference type="PROSITE" id="PS50188">
    <property type="entry name" value="B302_SPRY"/>
    <property type="match status" value="1"/>
</dbReference>
<evidence type="ECO:0000256" key="1">
    <source>
        <dbReference type="ARBA" id="ARBA00022723"/>
    </source>
</evidence>
<name>S4RV36_PETMA</name>
<evidence type="ECO:0000313" key="5">
    <source>
        <dbReference type="Ensembl" id="ENSPMAP00000009076.1"/>
    </source>
</evidence>
<reference evidence="5" key="2">
    <citation type="submission" date="2025-09" db="UniProtKB">
        <authorList>
            <consortium name="Ensembl"/>
        </authorList>
    </citation>
    <scope>IDENTIFICATION</scope>
</reference>
<dbReference type="PANTHER" id="PTHR25465">
    <property type="entry name" value="B-BOX DOMAIN CONTAINING"/>
    <property type="match status" value="1"/>
</dbReference>
<dbReference type="GeneTree" id="ENSGT00940000154294"/>
<keyword evidence="2" id="KW-0863">Zinc-finger</keyword>
<reference evidence="5" key="1">
    <citation type="submission" date="2025-08" db="UniProtKB">
        <authorList>
            <consortium name="Ensembl"/>
        </authorList>
    </citation>
    <scope>IDENTIFICATION</scope>
</reference>
<sequence length="112" mass="12996">VAYERIPRKGGDSACLMGLNSMSWCLRKYENKYRAWHDKQSTELKVGEHLRRIGVGLDYDAGVLIFYNADNNQHLHTFYARFSQPLHVDLSVWNEFLTIESVNEVTVVYTPT</sequence>
<feature type="domain" description="B30.2/SPRY" evidence="4">
    <location>
        <begin position="1"/>
        <end position="112"/>
    </location>
</feature>
<dbReference type="InterPro" id="IPR043136">
    <property type="entry name" value="B30.2/SPRY_sf"/>
</dbReference>
<dbReference type="Pfam" id="PF00622">
    <property type="entry name" value="SPRY"/>
    <property type="match status" value="1"/>
</dbReference>
<dbReference type="InterPro" id="IPR013320">
    <property type="entry name" value="ConA-like_dom_sf"/>
</dbReference>
<dbReference type="GO" id="GO:0008270">
    <property type="term" value="F:zinc ion binding"/>
    <property type="evidence" value="ECO:0007669"/>
    <property type="project" value="UniProtKB-KW"/>
</dbReference>
<dbReference type="PANTHER" id="PTHR25465:SF14">
    <property type="entry name" value="E3 UBIQUITIN-PROTEIN LIGASE TRIM65"/>
    <property type="match status" value="1"/>
</dbReference>
<keyword evidence="3" id="KW-0862">Zinc</keyword>
<evidence type="ECO:0000259" key="4">
    <source>
        <dbReference type="PROSITE" id="PS50188"/>
    </source>
</evidence>
<dbReference type="STRING" id="7757.ENSPMAP00000009076"/>
<dbReference type="InterPro" id="IPR051051">
    <property type="entry name" value="E3_ubiq-ligase_TRIM/RNF"/>
</dbReference>
<accession>S4RV36</accession>
<dbReference type="SUPFAM" id="SSF49899">
    <property type="entry name" value="Concanavalin A-like lectins/glucanases"/>
    <property type="match status" value="1"/>
</dbReference>
<evidence type="ECO:0000256" key="2">
    <source>
        <dbReference type="ARBA" id="ARBA00022771"/>
    </source>
</evidence>
<dbReference type="Gene3D" id="2.60.120.920">
    <property type="match status" value="1"/>
</dbReference>
<dbReference type="HOGENOM" id="CLU_2391741_0_0_1"/>
<dbReference type="InterPro" id="IPR001870">
    <property type="entry name" value="B30.2/SPRY"/>
</dbReference>
<evidence type="ECO:0000256" key="3">
    <source>
        <dbReference type="ARBA" id="ARBA00022833"/>
    </source>
</evidence>
<dbReference type="Ensembl" id="ENSPMAT00000009115.1">
    <property type="protein sequence ID" value="ENSPMAP00000009076.1"/>
    <property type="gene ID" value="ENSPMAG00000008248.1"/>
</dbReference>
<dbReference type="AlphaFoldDB" id="S4RV36"/>
<protein>
    <recommendedName>
        <fullName evidence="4">B30.2/SPRY domain-containing protein</fullName>
    </recommendedName>
</protein>
<proteinExistence type="predicted"/>